<reference evidence="4" key="2">
    <citation type="journal article" date="2019" name="Int. J. Syst. Evol. Microbiol.">
        <title>The Global Catalogue of Microorganisms (GCM) 10K type strain sequencing project: providing services to taxonomists for standard genome sequencing and annotation.</title>
        <authorList>
            <consortium name="The Broad Institute Genomics Platform"/>
            <consortium name="The Broad Institute Genome Sequencing Center for Infectious Disease"/>
            <person name="Wu L."/>
            <person name="Ma J."/>
        </authorList>
    </citation>
    <scope>NUCLEOTIDE SEQUENCE [LARGE SCALE GENOMIC DNA]</scope>
    <source>
        <strain evidence="4">NBRC 111146</strain>
    </source>
</reference>
<dbReference type="InterPro" id="IPR050563">
    <property type="entry name" value="4-hydroxybenzoyl-CoA_TE"/>
</dbReference>
<dbReference type="EMBL" id="BSPV01000004">
    <property type="protein sequence ID" value="GLT14279.1"/>
    <property type="molecule type" value="Genomic_DNA"/>
</dbReference>
<dbReference type="Proteomes" id="UP000319828">
    <property type="component" value="Unassembled WGS sequence"/>
</dbReference>
<sequence>MNHLLDGFPVVTEIPVAWGEMDALQHVNNVTYFRYFETARIDYFKHIDLMENIAITQIGPVVAETSCRYKMPVTFPDTLLVGTKITDLQDDRFTMKYQIVSKKLNKITTLGSATVVMFDFKTNQKANLTPEILATIQQLENLR</sequence>
<dbReference type="PANTHER" id="PTHR31793">
    <property type="entry name" value="4-HYDROXYBENZOYL-COA THIOESTERASE FAMILY MEMBER"/>
    <property type="match status" value="1"/>
</dbReference>
<dbReference type="Pfam" id="PF13279">
    <property type="entry name" value="4HBT_2"/>
    <property type="match status" value="1"/>
</dbReference>
<evidence type="ECO:0000313" key="4">
    <source>
        <dbReference type="Proteomes" id="UP001157156"/>
    </source>
</evidence>
<dbReference type="FunFam" id="3.10.129.10:FF:000095">
    <property type="entry name" value="Acyl-CoA thioesterase"/>
    <property type="match status" value="1"/>
</dbReference>
<evidence type="ECO:0000313" key="3">
    <source>
        <dbReference type="Proteomes" id="UP000319828"/>
    </source>
</evidence>
<dbReference type="OrthoDB" id="9799036at2"/>
<name>A0A557P223_9VIBR</name>
<evidence type="ECO:0000313" key="1">
    <source>
        <dbReference type="EMBL" id="GLT14279.1"/>
    </source>
</evidence>
<keyword evidence="4" id="KW-1185">Reference proteome</keyword>
<protein>
    <submittedName>
        <fullName evidence="1 2">Thioesterase</fullName>
    </submittedName>
</protein>
<dbReference type="Gene3D" id="3.10.129.10">
    <property type="entry name" value="Hotdog Thioesterase"/>
    <property type="match status" value="1"/>
</dbReference>
<dbReference type="InterPro" id="IPR029069">
    <property type="entry name" value="HotDog_dom_sf"/>
</dbReference>
<comment type="caution">
    <text evidence="2">The sequence shown here is derived from an EMBL/GenBank/DDBJ whole genome shotgun (WGS) entry which is preliminary data.</text>
</comment>
<dbReference type="SUPFAM" id="SSF54637">
    <property type="entry name" value="Thioesterase/thiol ester dehydrase-isomerase"/>
    <property type="match status" value="1"/>
</dbReference>
<dbReference type="AlphaFoldDB" id="A0A557P223"/>
<dbReference type="PANTHER" id="PTHR31793:SF40">
    <property type="entry name" value="ACYL-COA THIOESTER HYDROLASE, YBGC_YBAW FAMILY"/>
    <property type="match status" value="1"/>
</dbReference>
<dbReference type="EMBL" id="VMKJ01000029">
    <property type="protein sequence ID" value="TVO34710.1"/>
    <property type="molecule type" value="Genomic_DNA"/>
</dbReference>
<reference evidence="1" key="1">
    <citation type="journal article" date="2014" name="Int. J. Syst. Evol. Microbiol.">
        <title>Complete genome of a new Firmicutes species belonging to the dominant human colonic microbiota ('Ruminococcus bicirculans') reveals two chromosomes and a selective capacity to utilize plant glucans.</title>
        <authorList>
            <consortium name="NISC Comparative Sequencing Program"/>
            <person name="Wegmann U."/>
            <person name="Louis P."/>
            <person name="Goesmann A."/>
            <person name="Henrissat B."/>
            <person name="Duncan S.H."/>
            <person name="Flint H.J."/>
        </authorList>
    </citation>
    <scope>NUCLEOTIDE SEQUENCE</scope>
    <source>
        <strain evidence="1">NBRC 111146</strain>
    </source>
</reference>
<reference evidence="1" key="4">
    <citation type="submission" date="2023-01" db="EMBL/GenBank/DDBJ databases">
        <title>Draft genome sequence of Vibrio algivorus strain NBRC 111146.</title>
        <authorList>
            <person name="Sun Q."/>
            <person name="Mori K."/>
        </authorList>
    </citation>
    <scope>NUCLEOTIDE SEQUENCE</scope>
    <source>
        <strain evidence="1">NBRC 111146</strain>
    </source>
</reference>
<dbReference type="Proteomes" id="UP001157156">
    <property type="component" value="Unassembled WGS sequence"/>
</dbReference>
<evidence type="ECO:0000313" key="2">
    <source>
        <dbReference type="EMBL" id="TVO34710.1"/>
    </source>
</evidence>
<organism evidence="2 3">
    <name type="scientific">Vibrio algivorus</name>
    <dbReference type="NCBI Taxonomy" id="1667024"/>
    <lineage>
        <taxon>Bacteria</taxon>
        <taxon>Pseudomonadati</taxon>
        <taxon>Pseudomonadota</taxon>
        <taxon>Gammaproteobacteria</taxon>
        <taxon>Vibrionales</taxon>
        <taxon>Vibrionaceae</taxon>
        <taxon>Vibrio</taxon>
    </lineage>
</organism>
<accession>A0A557P223</accession>
<dbReference type="RefSeq" id="WP_089122694.1">
    <property type="nucleotide sequence ID" value="NZ_BSPV01000004.1"/>
</dbReference>
<dbReference type="CDD" id="cd00586">
    <property type="entry name" value="4HBT"/>
    <property type="match status" value="1"/>
</dbReference>
<dbReference type="GO" id="GO:0047617">
    <property type="term" value="F:fatty acyl-CoA hydrolase activity"/>
    <property type="evidence" value="ECO:0007669"/>
    <property type="project" value="TreeGrafter"/>
</dbReference>
<gene>
    <name evidence="2" type="ORF">FOF44_12980</name>
    <name evidence="1" type="ORF">GCM10007931_12540</name>
</gene>
<proteinExistence type="predicted"/>
<reference evidence="2 3" key="3">
    <citation type="submission" date="2019-07" db="EMBL/GenBank/DDBJ databases">
        <title>The draft genome sequence of Vibrio algivorus M1486.</title>
        <authorList>
            <person name="Meng X."/>
        </authorList>
    </citation>
    <scope>NUCLEOTIDE SEQUENCE [LARGE SCALE GENOMIC DNA]</scope>
    <source>
        <strain evidence="2 3">M1486</strain>
    </source>
</reference>